<gene>
    <name evidence="5" type="ORF">CesoFtcFv8_024416</name>
</gene>
<feature type="compositionally biased region" description="Low complexity" evidence="3">
    <location>
        <begin position="2554"/>
        <end position="2568"/>
    </location>
</feature>
<dbReference type="InterPro" id="IPR001870">
    <property type="entry name" value="B30.2/SPRY"/>
</dbReference>
<dbReference type="PROSITE" id="PS50188">
    <property type="entry name" value="B302_SPRY"/>
    <property type="match status" value="1"/>
</dbReference>
<evidence type="ECO:0000259" key="4">
    <source>
        <dbReference type="PROSITE" id="PS50188"/>
    </source>
</evidence>
<feature type="compositionally biased region" description="Low complexity" evidence="3">
    <location>
        <begin position="2473"/>
        <end position="2482"/>
    </location>
</feature>
<organism evidence="5 6">
    <name type="scientific">Champsocephalus esox</name>
    <name type="common">pike icefish</name>
    <dbReference type="NCBI Taxonomy" id="159716"/>
    <lineage>
        <taxon>Eukaryota</taxon>
        <taxon>Metazoa</taxon>
        <taxon>Chordata</taxon>
        <taxon>Craniata</taxon>
        <taxon>Vertebrata</taxon>
        <taxon>Euteleostomi</taxon>
        <taxon>Actinopterygii</taxon>
        <taxon>Neopterygii</taxon>
        <taxon>Teleostei</taxon>
        <taxon>Neoteleostei</taxon>
        <taxon>Acanthomorphata</taxon>
        <taxon>Eupercaria</taxon>
        <taxon>Perciformes</taxon>
        <taxon>Notothenioidei</taxon>
        <taxon>Channichthyidae</taxon>
        <taxon>Champsocephalus</taxon>
    </lineage>
</organism>
<feature type="compositionally biased region" description="Polar residues" evidence="3">
    <location>
        <begin position="1340"/>
        <end position="1357"/>
    </location>
</feature>
<dbReference type="FunFam" id="2.60.120.920:FF:000015">
    <property type="entry name" value="LOW QUALITY PROTEIN: probable E3 ubiquitin-protein ligase HERC1"/>
    <property type="match status" value="1"/>
</dbReference>
<evidence type="ECO:0000313" key="6">
    <source>
        <dbReference type="Proteomes" id="UP001335648"/>
    </source>
</evidence>
<dbReference type="SUPFAM" id="SSF50985">
    <property type="entry name" value="RCC1/BLIP-II"/>
    <property type="match status" value="2"/>
</dbReference>
<feature type="repeat" description="RCC1" evidence="2">
    <location>
        <begin position="646"/>
        <end position="696"/>
    </location>
</feature>
<feature type="repeat" description="RCC1" evidence="2">
    <location>
        <begin position="594"/>
        <end position="645"/>
    </location>
</feature>
<dbReference type="SUPFAM" id="SSF49899">
    <property type="entry name" value="Concanavalin A-like lectins/glucanases"/>
    <property type="match status" value="1"/>
</dbReference>
<feature type="repeat" description="RCC1" evidence="2">
    <location>
        <begin position="385"/>
        <end position="434"/>
    </location>
</feature>
<feature type="region of interest" description="Disordered" evidence="3">
    <location>
        <begin position="1129"/>
        <end position="1155"/>
    </location>
</feature>
<feature type="region of interest" description="Disordered" evidence="3">
    <location>
        <begin position="2369"/>
        <end position="2422"/>
    </location>
</feature>
<feature type="region of interest" description="Disordered" evidence="3">
    <location>
        <begin position="1338"/>
        <end position="1410"/>
    </location>
</feature>
<feature type="repeat" description="RCC1" evidence="2">
    <location>
        <begin position="543"/>
        <end position="592"/>
    </location>
</feature>
<dbReference type="InterPro" id="IPR003877">
    <property type="entry name" value="SPRY_dom"/>
</dbReference>
<evidence type="ECO:0000256" key="3">
    <source>
        <dbReference type="SAM" id="MobiDB-lite"/>
    </source>
</evidence>
<dbReference type="Pfam" id="PF00415">
    <property type="entry name" value="RCC1"/>
    <property type="match status" value="7"/>
</dbReference>
<feature type="region of interest" description="Disordered" evidence="3">
    <location>
        <begin position="1445"/>
        <end position="1473"/>
    </location>
</feature>
<dbReference type="InterPro" id="IPR013320">
    <property type="entry name" value="ConA-like_dom_sf"/>
</dbReference>
<dbReference type="Pfam" id="PF00622">
    <property type="entry name" value="SPRY"/>
    <property type="match status" value="1"/>
</dbReference>
<dbReference type="PANTHER" id="PTHR22872:SF6">
    <property type="entry name" value="E3 UBIQUITIN-PROTEIN LIGASE HERC1-RELATED"/>
    <property type="match status" value="1"/>
</dbReference>
<evidence type="ECO:0000256" key="2">
    <source>
        <dbReference type="PROSITE-ProRule" id="PRU00235"/>
    </source>
</evidence>
<dbReference type="SMART" id="SM00449">
    <property type="entry name" value="SPRY"/>
    <property type="match status" value="1"/>
</dbReference>
<feature type="repeat" description="RCC1" evidence="2">
    <location>
        <begin position="435"/>
        <end position="489"/>
    </location>
</feature>
<feature type="compositionally biased region" description="Basic and acidic residues" evidence="3">
    <location>
        <begin position="1129"/>
        <end position="1138"/>
    </location>
</feature>
<feature type="region of interest" description="Disordered" evidence="3">
    <location>
        <begin position="2465"/>
        <end position="2491"/>
    </location>
</feature>
<dbReference type="InterPro" id="IPR043136">
    <property type="entry name" value="B30.2/SPRY_sf"/>
</dbReference>
<dbReference type="InterPro" id="IPR000408">
    <property type="entry name" value="Reg_chr_condens"/>
</dbReference>
<keyword evidence="1" id="KW-0677">Repeat</keyword>
<dbReference type="PANTHER" id="PTHR22872">
    <property type="entry name" value="BTK-BINDING PROTEIN-RELATED"/>
    <property type="match status" value="1"/>
</dbReference>
<evidence type="ECO:0000256" key="1">
    <source>
        <dbReference type="ARBA" id="ARBA00022737"/>
    </source>
</evidence>
<accession>A0AAN8B6Y6</accession>
<reference evidence="5 6" key="1">
    <citation type="journal article" date="2023" name="Mol. Biol. Evol.">
        <title>Genomics of Secondarily Temperate Adaptation in the Only Non-Antarctic Icefish.</title>
        <authorList>
            <person name="Rivera-Colon A.G."/>
            <person name="Rayamajhi N."/>
            <person name="Minhas B.F."/>
            <person name="Madrigal G."/>
            <person name="Bilyk K.T."/>
            <person name="Yoon V."/>
            <person name="Hune M."/>
            <person name="Gregory S."/>
            <person name="Cheng C.H.C."/>
            <person name="Catchen J.M."/>
        </authorList>
    </citation>
    <scope>NUCLEOTIDE SEQUENCE [LARGE SCALE GENOMIC DNA]</scope>
    <source>
        <strain evidence="5">JC2023a</strain>
    </source>
</reference>
<comment type="caution">
    <text evidence="5">The sequence shown here is derived from an EMBL/GenBank/DDBJ whole genome shotgun (WGS) entry which is preliminary data.</text>
</comment>
<dbReference type="EMBL" id="JAULUE010002065">
    <property type="protein sequence ID" value="KAK5879074.1"/>
    <property type="molecule type" value="Genomic_DNA"/>
</dbReference>
<dbReference type="Gene3D" id="2.60.120.920">
    <property type="match status" value="1"/>
</dbReference>
<sequence length="2653" mass="290014">MVPCQTHVLLKWQEHFNSSWAAEDSVQTARRHGAAVLYNKLLNNKEVVTLAQPVHELVGPRLPDFECESSASAAKEEYLSSLLHSQRWLTHRMLTQTSYTVGLHQRLVVLQRIYYAIHSKYHDKFHVQLHSQSTDNGTECGQLELASEPCLPGGASKVKSGTDVLIEMGVRTGLSLLFSLLQQNWRYAASVHPESVLCNDVLATASSVLTSLPPLSLANENKIPTVGLDCLAQVADFLKKTSVSSGTGGADPTGRRLALELLLGLAMQRGSLKFLLEWVEVALAASMPSSTLSSSSSSSSSSLSSQHSAGVGFDVIHQTLLQMKQYSGFRGDSVNTQVLKKDADGLCRLSQAALCLFEEICNLASYCLCSCSTDAAAPGSESDTVMVYVWGSNSSHQLAEGTLEKILLPKLTQGFSDAQMIEAGQYCTFSVSADGSVKACGKGSYGRLGLGDSNNQSMPKKLVLEPHRNMKKVSSSKGSDGHTLAITVEGEVFSWGDGEYGKLGHGNSATQKYPKIIQGPMFGKVVVCVSAGYRHSAAVTNDGELYTWGEGDFGRLGHSDSQSRNVPTLVKDISGVGQVACGSSHTIAVAQDGRTVWSFGGGDNGKLGHGDTNRVYRPKVIEALHGFIIRKVCAGSQSSLALTSAGQVFAWGCGSCLGSGSAETTSLRPRFIEDLSITKIIDISCGDSHCLALTHENEVYAWGNNTMGQCGQGHTSTPITKPKKVLGLEGVSIQQITAGTSHSLAWTAVPTDRQLVAWHRPFCVDLEESTFTYLRNFLESYCDGIGDDNPPPPFLSKRDHHQFILLCMKLLSIHLSLAHAGGTGAMVLGAQGRPLRNLLFRLIDTNMPDSIQQAVLNTLSIGASLLLPPLRERTELLLSLLPQGPQSLNVLSKGQRLQLDMVLSSLQDQSHVASLLGYSSFGEVTALGPPLTPAPSARPPSSSSSVDGYDPLHLAEVLLRTLLLSIGFYTERAFGELEKNSDKQLSSESQGQTDPPCHFHQLLSGLHKHLLGHCYIHSCPEDDSSVTLLREHLYLLLPCAAETLRRSTKLLKESSQDNQIIKKLHVVLFNSVAGSLLCQVMYSLLLLPLSTVQPLLSHLLALLEQLNDFNRFIPETGLLEEQELRMEAQKTRLDKSEENLCPGQQQQPQQEEEQEEEEGTWVWLLDLERSVALAVGRCLGGMLQGPPPSLQEKMSEFWLSNILLRNGLEMDFEQLDSSMAWLTEVVLLGSSDARLAELSLNEETRTLLELALGSSRGAAGGLWQNMEEYAHSKEWESAGSSADCLLQTVCRCSLAALLKHTGLQKEACWQDKYDPCEMLLNVYETVYKIRSSLLAHKNSPKMSQVQTAAKQNTSPQSPDADRQEPGPSVEQVGKDPEQQSVGHCSREVQVPPPPTANHNQEEVTEEDAFGNSRMYLSEVLESFMATREAMQVQQNVTVYESFGTSTLPSSMESPVSPERELDPKQQWEKQRESEESLGFPDACHLVVSRCLFLLLGLRPACAEPSERESQTINPGARKSTTELLKMAAEGRKQSDQSKNSLGSSKNKMGLPLCSLGVMKDAWDRLRQCISPTTSTHYGSNTLPILNQVFHFVCGSLIHMSPSSPTLPAGQTCGQADPKSITFAILQQQQRAELRLEALCQMSSFLSKMEEKSSGFPALLYSVQLQFLSGCFSLGTQIIGSHSGANYETQHYMSGTNSASLTTQRELQSAAHTFYQQVVRVLKQRALLEREHPGSCQHLLLATMFALNFSYQPVDLVLVIKCGILEILSMLTNNSCAVMNQGWFAATKSGSMLLSGSVRLACARLLQILTVAASSCEEMLPMDVSVALMEVMCEQLQNILSTFHQQQMAERGMAEKNDSSSKSAHPIGVESSKVVESQLADFLVFLRRVLSLRVMKRLSTFVKWIDPLMSIISHKCSSGAPCFQNLRTKLLAFHVLERLLPACSEPVQIQQIVKQLFQLVSVYMWKEPLAEKHHEETAEKDKGNPGSYDECIPIGDFSFDPHKLICCSLESGNILSHGSGGKGYGLATTAITSGCFIWKFHITKENRGNEGTCVGVSCWPVKDHNHHTTTDMWLYRAYSGNLYHGGELVRTLPSFTQGDTITCILDMEAHTISFAKNDKDPKLAFEGVVASELYPCVLFYSSNPGEKVALRDLQMRGMPSNLLPGEPLCSPRTTVLLESTLQLLRRLHRCDQWASHINQYIHTNLELIGPLLKDDELGSFNPGVGPTHFDKDESDRGEDTEELLSQRRSLSEAKLAALCTEVWPVLALIGGVDSGLRAGGLCLHKPSGRRAILLGVLKEGSPLAKLQWEEADLSVSSMNSWSPSDTPIISLEPCDVSCCDVTPLRGLKPKVLLDLIYLMGLLEEQGWVGTHPTSNPKRKYSEENMKDGAAQSSAETDAFPSSSTTKDATKMADQKESTQPPQTSKLDVFAHELRAVRVSYLLIGALKSLTVIFSCEKLSDLLLVPKHDPPDSPTSPLSSTNPDQAKTSSKQWDESAELRSVLQYVVQSMVKWAVRPCPIKQSVSLVDLERAQVMIYKGALNRLQENKEHKESGHHSSSQPISKSTSSLSLYSAGSEGTAIFGQSNRASASSSNTDLASSLPTNLQGDGLDNFNPFFPISLLQHMVLTRFPTLTGLVSAPPRAAPLLQPGQLCFL</sequence>
<dbReference type="Proteomes" id="UP001335648">
    <property type="component" value="Unassembled WGS sequence"/>
</dbReference>
<name>A0AAN8B6Y6_9TELE</name>
<dbReference type="Gene3D" id="2.130.10.30">
    <property type="entry name" value="Regulator of chromosome condensation 1/beta-lactamase-inhibitor protein II"/>
    <property type="match status" value="1"/>
</dbReference>
<dbReference type="PROSITE" id="PS00626">
    <property type="entry name" value="RCC1_2"/>
    <property type="match status" value="2"/>
</dbReference>
<feature type="repeat" description="RCC1" evidence="2">
    <location>
        <begin position="697"/>
        <end position="749"/>
    </location>
</feature>
<dbReference type="InterPro" id="IPR051625">
    <property type="entry name" value="Signaling_Regulatory_Domain"/>
</dbReference>
<dbReference type="CDD" id="cd12881">
    <property type="entry name" value="SPRY_HERC1"/>
    <property type="match status" value="1"/>
</dbReference>
<protein>
    <recommendedName>
        <fullName evidence="4">B30.2/SPRY domain-containing protein</fullName>
    </recommendedName>
</protein>
<dbReference type="InterPro" id="IPR035768">
    <property type="entry name" value="SPRY_HERC1"/>
</dbReference>
<feature type="compositionally biased region" description="Basic and acidic residues" evidence="3">
    <location>
        <begin position="2406"/>
        <end position="2415"/>
    </location>
</feature>
<feature type="region of interest" description="Disordered" evidence="3">
    <location>
        <begin position="2545"/>
        <end position="2568"/>
    </location>
</feature>
<feature type="domain" description="B30.2/SPRY" evidence="4">
    <location>
        <begin position="1965"/>
        <end position="2154"/>
    </location>
</feature>
<feature type="compositionally biased region" description="Basic and acidic residues" evidence="3">
    <location>
        <begin position="1457"/>
        <end position="1473"/>
    </location>
</feature>
<feature type="repeat" description="RCC1" evidence="2">
    <location>
        <begin position="490"/>
        <end position="542"/>
    </location>
</feature>
<evidence type="ECO:0000313" key="5">
    <source>
        <dbReference type="EMBL" id="KAK5879074.1"/>
    </source>
</evidence>
<feature type="compositionally biased region" description="Polar residues" evidence="3">
    <location>
        <begin position="2389"/>
        <end position="2405"/>
    </location>
</feature>
<dbReference type="PROSITE" id="PS50012">
    <property type="entry name" value="RCC1_3"/>
    <property type="match status" value="7"/>
</dbReference>
<proteinExistence type="predicted"/>
<dbReference type="PRINTS" id="PR00633">
    <property type="entry name" value="RCCNDNSATION"/>
</dbReference>
<keyword evidence="6" id="KW-1185">Reference proteome</keyword>
<dbReference type="InterPro" id="IPR009091">
    <property type="entry name" value="RCC1/BLIP-II"/>
</dbReference>